<accession>A0AAW0L3S2</accession>
<dbReference type="InterPro" id="IPR003591">
    <property type="entry name" value="Leu-rich_rpt_typical-subtyp"/>
</dbReference>
<evidence type="ECO:0000313" key="8">
    <source>
        <dbReference type="EMBL" id="KAK7846204.1"/>
    </source>
</evidence>
<evidence type="ECO:0000256" key="3">
    <source>
        <dbReference type="ARBA" id="ARBA00022741"/>
    </source>
</evidence>
<dbReference type="PANTHER" id="PTHR33463">
    <property type="entry name" value="NB-ARC DOMAIN-CONTAINING PROTEIN-RELATED"/>
    <property type="match status" value="1"/>
</dbReference>
<dbReference type="Proteomes" id="UP000237347">
    <property type="component" value="Unassembled WGS sequence"/>
</dbReference>
<dbReference type="AlphaFoldDB" id="A0AAW0L3S2"/>
<organism evidence="8 9">
    <name type="scientific">Quercus suber</name>
    <name type="common">Cork oak</name>
    <dbReference type="NCBI Taxonomy" id="58331"/>
    <lineage>
        <taxon>Eukaryota</taxon>
        <taxon>Viridiplantae</taxon>
        <taxon>Streptophyta</taxon>
        <taxon>Embryophyta</taxon>
        <taxon>Tracheophyta</taxon>
        <taxon>Spermatophyta</taxon>
        <taxon>Magnoliopsida</taxon>
        <taxon>eudicotyledons</taxon>
        <taxon>Gunneridae</taxon>
        <taxon>Pentapetalae</taxon>
        <taxon>rosids</taxon>
        <taxon>fabids</taxon>
        <taxon>Fagales</taxon>
        <taxon>Fagaceae</taxon>
        <taxon>Quercus</taxon>
    </lineage>
</organism>
<reference evidence="8 9" key="1">
    <citation type="journal article" date="2018" name="Sci. Data">
        <title>The draft genome sequence of cork oak.</title>
        <authorList>
            <person name="Ramos A.M."/>
            <person name="Usie A."/>
            <person name="Barbosa P."/>
            <person name="Barros P.M."/>
            <person name="Capote T."/>
            <person name="Chaves I."/>
            <person name="Simoes F."/>
            <person name="Abreu I."/>
            <person name="Carrasquinho I."/>
            <person name="Faro C."/>
            <person name="Guimaraes J.B."/>
            <person name="Mendonca D."/>
            <person name="Nobrega F."/>
            <person name="Rodrigues L."/>
            <person name="Saibo N.J.M."/>
            <person name="Varela M.C."/>
            <person name="Egas C."/>
            <person name="Matos J."/>
            <person name="Miguel C.M."/>
            <person name="Oliveira M.M."/>
            <person name="Ricardo C.P."/>
            <person name="Goncalves S."/>
        </authorList>
    </citation>
    <scope>NUCLEOTIDE SEQUENCE [LARGE SCALE GENOMIC DNA]</scope>
    <source>
        <strain evidence="9">cv. HL8</strain>
    </source>
</reference>
<feature type="domain" description="Disease resistance protein winged helix" evidence="6">
    <location>
        <begin position="114"/>
        <end position="180"/>
    </location>
</feature>
<dbReference type="FunFam" id="1.10.10.10:FF:000322">
    <property type="entry name" value="Probable disease resistance protein At1g63360"/>
    <property type="match status" value="1"/>
</dbReference>
<keyword evidence="4" id="KW-0611">Plant defense</keyword>
<feature type="domain" description="Disease resistance R13L4/SHOC-2-like LRR" evidence="7">
    <location>
        <begin position="251"/>
        <end position="438"/>
    </location>
</feature>
<proteinExistence type="predicted"/>
<evidence type="ECO:0000256" key="1">
    <source>
        <dbReference type="ARBA" id="ARBA00022614"/>
    </source>
</evidence>
<dbReference type="Gene3D" id="3.80.10.10">
    <property type="entry name" value="Ribonuclease Inhibitor"/>
    <property type="match status" value="2"/>
</dbReference>
<dbReference type="InterPro" id="IPR032675">
    <property type="entry name" value="LRR_dom_sf"/>
</dbReference>
<dbReference type="GO" id="GO:0043531">
    <property type="term" value="F:ADP binding"/>
    <property type="evidence" value="ECO:0007669"/>
    <property type="project" value="InterPro"/>
</dbReference>
<evidence type="ECO:0000259" key="5">
    <source>
        <dbReference type="Pfam" id="PF23247"/>
    </source>
</evidence>
<dbReference type="Gene3D" id="1.10.10.10">
    <property type="entry name" value="Winged helix-like DNA-binding domain superfamily/Winged helix DNA-binding domain"/>
    <property type="match status" value="1"/>
</dbReference>
<keyword evidence="2" id="KW-0677">Repeat</keyword>
<evidence type="ECO:0000256" key="2">
    <source>
        <dbReference type="ARBA" id="ARBA00022737"/>
    </source>
</evidence>
<dbReference type="GO" id="GO:0005524">
    <property type="term" value="F:ATP binding"/>
    <property type="evidence" value="ECO:0007669"/>
    <property type="project" value="UniProtKB-KW"/>
</dbReference>
<dbReference type="Pfam" id="PF23559">
    <property type="entry name" value="WHD_DRP"/>
    <property type="match status" value="1"/>
</dbReference>
<dbReference type="InterPro" id="IPR050905">
    <property type="entry name" value="Plant_NBS-LRR"/>
</dbReference>
<dbReference type="InterPro" id="IPR027417">
    <property type="entry name" value="P-loop_NTPase"/>
</dbReference>
<evidence type="ECO:0000259" key="7">
    <source>
        <dbReference type="Pfam" id="PF23598"/>
    </source>
</evidence>
<evidence type="ECO:0000256" key="4">
    <source>
        <dbReference type="ARBA" id="ARBA00022821"/>
    </source>
</evidence>
<dbReference type="SMART" id="SM00369">
    <property type="entry name" value="LRR_TYP"/>
    <property type="match status" value="2"/>
</dbReference>
<evidence type="ECO:0000313" key="9">
    <source>
        <dbReference type="Proteomes" id="UP000237347"/>
    </source>
</evidence>
<dbReference type="InterPro" id="IPR058922">
    <property type="entry name" value="WHD_DRP"/>
</dbReference>
<keyword evidence="9" id="KW-1185">Reference proteome</keyword>
<dbReference type="SUPFAM" id="SSF52540">
    <property type="entry name" value="P-loop containing nucleoside triphosphate hydrolases"/>
    <property type="match status" value="1"/>
</dbReference>
<dbReference type="EMBL" id="PKMF04000159">
    <property type="protein sequence ID" value="KAK7846204.1"/>
    <property type="molecule type" value="Genomic_DNA"/>
</dbReference>
<dbReference type="Pfam" id="PF23598">
    <property type="entry name" value="LRR_14"/>
    <property type="match status" value="1"/>
</dbReference>
<dbReference type="InterPro" id="IPR057135">
    <property type="entry name" value="At4g27190-like_LRR"/>
</dbReference>
<dbReference type="InterPro" id="IPR042197">
    <property type="entry name" value="Apaf_helical"/>
</dbReference>
<dbReference type="GO" id="GO:0006952">
    <property type="term" value="P:defense response"/>
    <property type="evidence" value="ECO:0007669"/>
    <property type="project" value="UniProtKB-KW"/>
</dbReference>
<comment type="caution">
    <text evidence="8">The sequence shown here is derived from an EMBL/GenBank/DDBJ whole genome shotgun (WGS) entry which is preliminary data.</text>
</comment>
<feature type="domain" description="Disease resistance protein At4g27190-like leucine-rich repeats" evidence="5">
    <location>
        <begin position="515"/>
        <end position="640"/>
    </location>
</feature>
<keyword evidence="3" id="KW-0547">Nucleotide-binding</keyword>
<dbReference type="Pfam" id="PF23247">
    <property type="entry name" value="LRR_RPS2"/>
    <property type="match status" value="1"/>
</dbReference>
<dbReference type="SUPFAM" id="SSF52058">
    <property type="entry name" value="L domain-like"/>
    <property type="match status" value="1"/>
</dbReference>
<sequence>MTTDLEIKIEVLNDEEAWQLFCQKAGDVAHLEEIRPFAEAIVKECCRLPLAIITVGAAMRKKTKFELWKHALKELQRSVPSIEGIEAEVYKPLRLSYDSLQGNNIKSCFLYCCLFPEDFIIETSELVQYWRAEGLIGERQNWEDMGEGISLIENLKDSCLLEDGPYGESVKMHDVVRDVAIWISSTSEDGCKSLVRSGIGLSEISVGEFSNSNSLDRVSFMVNNITRLPDCMIQCSKASTLLLQGNLALNTVPEKFLQEFEALKVLNLSGTSIRSLPHSLLQLTDLRVLLLRYCSNLEELPSLGTLTKLQELDLYGTCIANLPRGIENLCELRHLNLAGTSKLKGIQPGIISKLSCLESLFMWESGFRFRLKGEEDGQATFEELKSSFNRLHYLKISLNGIPWEKSEDLSWINRMSHLQLFFHQAQGRSELITRKKWCSIQNLNLSLSQEWIGWFWGNSSSLELNDCTGLVEMLEGFIESDASFAGLKSLVILNCPTSLGWGGGCAARCDLLPNLEELHLVSMKNLNSISELAGHLGLRFHSLKSIGVEYCSQMKYLLSCGDYIQTLPNLEVIMVIDCENLEELFNNESGQNISPDPMVPKLRILQLGNLPKFKTLCRHEETWPCLEQVGVWECKGLRRLPLTNQNAGTIKEIKGESEWWDALEWDDDQTKSSLLPFFLPR</sequence>
<gene>
    <name evidence="8" type="ORF">CFP56_008258</name>
</gene>
<keyword evidence="1" id="KW-0433">Leucine-rich repeat</keyword>
<protein>
    <submittedName>
        <fullName evidence="8">Disease resistance protein</fullName>
    </submittedName>
</protein>
<dbReference type="InterPro" id="IPR055414">
    <property type="entry name" value="LRR_R13L4/SHOC2-like"/>
</dbReference>
<name>A0AAW0L3S2_QUESU</name>
<dbReference type="PANTHER" id="PTHR33463:SF202">
    <property type="entry name" value="NB-ARC DOMAIN-CONTAINING PROTEIN"/>
    <property type="match status" value="1"/>
</dbReference>
<dbReference type="Gene3D" id="1.10.8.430">
    <property type="entry name" value="Helical domain of apoptotic protease-activating factors"/>
    <property type="match status" value="1"/>
</dbReference>
<evidence type="ECO:0000259" key="6">
    <source>
        <dbReference type="Pfam" id="PF23559"/>
    </source>
</evidence>
<dbReference type="InterPro" id="IPR036388">
    <property type="entry name" value="WH-like_DNA-bd_sf"/>
</dbReference>